<dbReference type="PANTHER" id="PTHR43481:SF4">
    <property type="entry name" value="GLYCEROL-1-PHOSPHATE PHOSPHOHYDROLASE 1-RELATED"/>
    <property type="match status" value="1"/>
</dbReference>
<comment type="caution">
    <text evidence="2">The sequence shown here is derived from an EMBL/GenBank/DDBJ whole genome shotgun (WGS) entry which is preliminary data.</text>
</comment>
<dbReference type="InterPro" id="IPR036412">
    <property type="entry name" value="HAD-like_sf"/>
</dbReference>
<dbReference type="Gene3D" id="3.40.50.1000">
    <property type="entry name" value="HAD superfamily/HAD-like"/>
    <property type="match status" value="1"/>
</dbReference>
<dbReference type="InterPro" id="IPR006439">
    <property type="entry name" value="HAD-SF_hydro_IA"/>
</dbReference>
<evidence type="ECO:0000256" key="1">
    <source>
        <dbReference type="ARBA" id="ARBA00001946"/>
    </source>
</evidence>
<evidence type="ECO:0000313" key="2">
    <source>
        <dbReference type="EMBL" id="KPZ09849.1"/>
    </source>
</evidence>
<dbReference type="Gene3D" id="1.10.150.240">
    <property type="entry name" value="Putative phosphatase, domain 2"/>
    <property type="match status" value="1"/>
</dbReference>
<dbReference type="EMBL" id="LJRR01000414">
    <property type="protein sequence ID" value="KPZ09849.1"/>
    <property type="molecule type" value="Genomic_DNA"/>
</dbReference>
<sequence length="234" mass="25334">MTAQKFSAVCFDMDGVLIHSRDAIERAWTDVAYDYGINVSKEFIHHHIHGRPGEYTLKMLFGEFNNEQRGIIKKQVDAAEESAPCALMPGVAILIAHLHECGVPLALVTSSWPQRIENVLRQHGLGKFFDCVVSREDVKNGKPAPDCYELAAQKLARKTHQCLVFEDSSSGVRSAVSSGALCLGIGGETSLLADGAAAVYADFNILPVASSPTNTHSFDGRGLILGTHVSRSLL</sequence>
<dbReference type="SFLD" id="SFLDG01129">
    <property type="entry name" value="C1.5:_HAD__Beta-PGM__Phosphata"/>
    <property type="match status" value="1"/>
</dbReference>
<dbReference type="PANTHER" id="PTHR43481">
    <property type="entry name" value="FRUCTOSE-1-PHOSPHATE PHOSPHATASE"/>
    <property type="match status" value="1"/>
</dbReference>
<dbReference type="InterPro" id="IPR051806">
    <property type="entry name" value="HAD-like_SPP"/>
</dbReference>
<organism evidence="2 3">
    <name type="scientific">Pseudomonas syringae pv. viburni</name>
    <dbReference type="NCBI Taxonomy" id="251703"/>
    <lineage>
        <taxon>Bacteria</taxon>
        <taxon>Pseudomonadati</taxon>
        <taxon>Pseudomonadota</taxon>
        <taxon>Gammaproteobacteria</taxon>
        <taxon>Pseudomonadales</taxon>
        <taxon>Pseudomonadaceae</taxon>
        <taxon>Pseudomonas</taxon>
    </lineage>
</organism>
<evidence type="ECO:0008006" key="4">
    <source>
        <dbReference type="Google" id="ProtNLM"/>
    </source>
</evidence>
<dbReference type="SUPFAM" id="SSF56784">
    <property type="entry name" value="HAD-like"/>
    <property type="match status" value="1"/>
</dbReference>
<gene>
    <name evidence="2" type="ORF">ALO40_200010</name>
</gene>
<dbReference type="Proteomes" id="UP000050317">
    <property type="component" value="Unassembled WGS sequence"/>
</dbReference>
<dbReference type="PRINTS" id="PR00413">
    <property type="entry name" value="HADHALOGNASE"/>
</dbReference>
<accession>A0A0N8TC55</accession>
<dbReference type="PATRIC" id="fig|251703.9.peg.1769"/>
<dbReference type="AlphaFoldDB" id="A0A0N8TC55"/>
<protein>
    <recommendedName>
        <fullName evidence="4">HAD-superfamily hydrolase</fullName>
    </recommendedName>
</protein>
<dbReference type="InterPro" id="IPR023198">
    <property type="entry name" value="PGP-like_dom2"/>
</dbReference>
<dbReference type="SFLD" id="SFLDS00003">
    <property type="entry name" value="Haloacid_Dehalogenase"/>
    <property type="match status" value="1"/>
</dbReference>
<dbReference type="NCBIfam" id="TIGR01509">
    <property type="entry name" value="HAD-SF-IA-v3"/>
    <property type="match status" value="1"/>
</dbReference>
<dbReference type="InterPro" id="IPR023214">
    <property type="entry name" value="HAD_sf"/>
</dbReference>
<dbReference type="Pfam" id="PF13419">
    <property type="entry name" value="HAD_2"/>
    <property type="match status" value="1"/>
</dbReference>
<dbReference type="CDD" id="cd07505">
    <property type="entry name" value="HAD_BPGM-like"/>
    <property type="match status" value="1"/>
</dbReference>
<proteinExistence type="predicted"/>
<evidence type="ECO:0000313" key="3">
    <source>
        <dbReference type="Proteomes" id="UP000050317"/>
    </source>
</evidence>
<comment type="cofactor">
    <cofactor evidence="1">
        <name>Mg(2+)</name>
        <dbReference type="ChEBI" id="CHEBI:18420"/>
    </cofactor>
</comment>
<dbReference type="InterPro" id="IPR041492">
    <property type="entry name" value="HAD_2"/>
</dbReference>
<dbReference type="GO" id="GO:0050308">
    <property type="term" value="F:sugar-phosphatase activity"/>
    <property type="evidence" value="ECO:0007669"/>
    <property type="project" value="TreeGrafter"/>
</dbReference>
<reference evidence="2 3" key="1">
    <citation type="submission" date="2015-09" db="EMBL/GenBank/DDBJ databases">
        <title>Genome announcement of multiple Pseudomonas syringae strains.</title>
        <authorList>
            <person name="Thakur S."/>
            <person name="Wang P.W."/>
            <person name="Gong Y."/>
            <person name="Weir B.S."/>
            <person name="Guttman D.S."/>
        </authorList>
    </citation>
    <scope>NUCLEOTIDE SEQUENCE [LARGE SCALE GENOMIC DNA]</scope>
    <source>
        <strain evidence="2 3">ICMP3963</strain>
    </source>
</reference>
<name>A0A0N8TC55_9PSED</name>
<dbReference type="RefSeq" id="WP_235811343.1">
    <property type="nucleotide sequence ID" value="NZ_JYHK01000114.1"/>
</dbReference>